<dbReference type="GO" id="GO:0003723">
    <property type="term" value="F:RNA binding"/>
    <property type="evidence" value="ECO:0007669"/>
    <property type="project" value="UniProtKB-KW"/>
</dbReference>
<dbReference type="Pfam" id="PF17078">
    <property type="entry name" value="SHE3"/>
    <property type="match status" value="1"/>
</dbReference>
<keyword evidence="6 11" id="KW-0256">Endoplasmic reticulum</keyword>
<dbReference type="SMR" id="A0A6C1DMK3"/>
<dbReference type="GO" id="GO:0005789">
    <property type="term" value="C:endoplasmic reticulum membrane"/>
    <property type="evidence" value="ECO:0007669"/>
    <property type="project" value="UniProtKB-SubCell"/>
</dbReference>
<evidence type="ECO:0000256" key="9">
    <source>
        <dbReference type="ARBA" id="ARBA00023136"/>
    </source>
</evidence>
<dbReference type="InterPro" id="IPR031398">
    <property type="entry name" value="She3"/>
</dbReference>
<keyword evidence="5 11" id="KW-0509">mRNA transport</keyword>
<evidence type="ECO:0000256" key="6">
    <source>
        <dbReference type="ARBA" id="ARBA00022824"/>
    </source>
</evidence>
<accession>A0A6C1DMK3</accession>
<feature type="coiled-coil region" evidence="11">
    <location>
        <begin position="169"/>
        <end position="196"/>
    </location>
</feature>
<dbReference type="EMBL" id="CP048984">
    <property type="protein sequence ID" value="QID78129.1"/>
    <property type="molecule type" value="Genomic_DNA"/>
</dbReference>
<evidence type="ECO:0000256" key="8">
    <source>
        <dbReference type="ARBA" id="ARBA00023054"/>
    </source>
</evidence>
<sequence length="425" mass="47516">MSDQDNTQTSSSKLAPHHNIFMANLESSPTKDRNTSSQNASSSRVIESLHDQIDMLTKTNLQLTTQSQNLLSKLELAQSKESKLLENLNLLKNENENLNSIFERKNKKLKELEKDYSELSNRYNEQKEKMDQLSKLAKNSSAIEQSCSEKLQNMEVNYNSLLESQNLYRDHYSDEISKLNEKIGLLELELSNQNLNYGSDTSSNSDIELNLNKFNDSVKDLKSLETEKDSKLSKIITHSLDELNLQSWLNLYQTNENLISTFAEKMDLKDVLKRNDEKISNKGAVVQTLKKNVQTQVESNNADALSSNNAQDMLPIKMVKLRKTPNTNDSSSNGNSSNNKRRSFYTASPLLSSGSIPKSASPVLPGVKRTASVRKPSSSSSKTNVTHNNDPSTSPTISVPPGVTRTVSSTHKKKRNSMVVHGAQS</sequence>
<comment type="subcellular location">
    <subcellularLocation>
        <location evidence="1 11">Endoplasmic reticulum membrane</location>
        <topology evidence="1 11">Peripheral membrane protein</topology>
    </subcellularLocation>
</comment>
<keyword evidence="14" id="KW-1185">Reference proteome</keyword>
<evidence type="ECO:0000256" key="4">
    <source>
        <dbReference type="ARBA" id="ARBA00022448"/>
    </source>
</evidence>
<dbReference type="GO" id="GO:0051028">
    <property type="term" value="P:mRNA transport"/>
    <property type="evidence" value="ECO:0007669"/>
    <property type="project" value="UniProtKB-UniRule"/>
</dbReference>
<dbReference type="GO" id="GO:0048309">
    <property type="term" value="P:endoplasmic reticulum inheritance"/>
    <property type="evidence" value="ECO:0007669"/>
    <property type="project" value="InterPro"/>
</dbReference>
<keyword evidence="9 11" id="KW-0472">Membrane</keyword>
<proteinExistence type="inferred from homology"/>
<dbReference type="OrthoDB" id="6088208at2759"/>
<feature type="region of interest" description="Disordered" evidence="12">
    <location>
        <begin position="24"/>
        <end position="45"/>
    </location>
</feature>
<evidence type="ECO:0000256" key="5">
    <source>
        <dbReference type="ARBA" id="ARBA00022816"/>
    </source>
</evidence>
<feature type="compositionally biased region" description="Polar residues" evidence="12">
    <location>
        <begin position="35"/>
        <end position="45"/>
    </location>
</feature>
<evidence type="ECO:0000313" key="13">
    <source>
        <dbReference type="EMBL" id="QID78129.1"/>
    </source>
</evidence>
<evidence type="ECO:0000256" key="10">
    <source>
        <dbReference type="ARBA" id="ARBA00024975"/>
    </source>
</evidence>
<dbReference type="AlphaFoldDB" id="A0A6C1DMK3"/>
<evidence type="ECO:0000256" key="12">
    <source>
        <dbReference type="SAM" id="MobiDB-lite"/>
    </source>
</evidence>
<comment type="function">
    <text evidence="10">RNA-binding protein that binds specific mRNAs including the ASH1 mRNA, coding for a repressor of the HO endonuclease. Part of the mRNA localization machinery that restricts accumulation of certain proteins to the bud and in the daughter cell. Required for the delivery of cortical endoplasmic reticulum into the emerging bud.</text>
</comment>
<evidence type="ECO:0000256" key="11">
    <source>
        <dbReference type="RuleBase" id="RU362142"/>
    </source>
</evidence>
<feature type="compositionally biased region" description="Polar residues" evidence="12">
    <location>
        <begin position="382"/>
        <end position="397"/>
    </location>
</feature>
<organism evidence="13 14">
    <name type="scientific">Saccharomyces pastorianus</name>
    <name type="common">Lager yeast</name>
    <name type="synonym">Saccharomyces cerevisiae x Saccharomyces eubayanus</name>
    <dbReference type="NCBI Taxonomy" id="27292"/>
    <lineage>
        <taxon>Eukaryota</taxon>
        <taxon>Fungi</taxon>
        <taxon>Dikarya</taxon>
        <taxon>Ascomycota</taxon>
        <taxon>Saccharomycotina</taxon>
        <taxon>Saccharomycetes</taxon>
        <taxon>Saccharomycetales</taxon>
        <taxon>Saccharomycetaceae</taxon>
        <taxon>Saccharomyces</taxon>
    </lineage>
</organism>
<evidence type="ECO:0000256" key="1">
    <source>
        <dbReference type="ARBA" id="ARBA00004406"/>
    </source>
</evidence>
<keyword evidence="8 11" id="KW-0175">Coiled coil</keyword>
<name>A0A6C1DMK3_SACPS</name>
<comment type="similarity">
    <text evidence="2 11">Belongs to the SHE3 family.</text>
</comment>
<gene>
    <name evidence="13" type="primary">SHE3_1</name>
    <name evidence="11" type="synonym">SHE3</name>
    <name evidence="13" type="ORF">GRS66_000332</name>
</gene>
<evidence type="ECO:0000256" key="3">
    <source>
        <dbReference type="ARBA" id="ARBA00019884"/>
    </source>
</evidence>
<evidence type="ECO:0000313" key="14">
    <source>
        <dbReference type="Proteomes" id="UP000501346"/>
    </source>
</evidence>
<feature type="compositionally biased region" description="Polar residues" evidence="12">
    <location>
        <begin position="345"/>
        <end position="358"/>
    </location>
</feature>
<reference evidence="13 14" key="1">
    <citation type="journal article" date="2019" name="BMC Genomics">
        <title>Chromosome level assembly and comparative genome analysis confirm lager-brewing yeasts originated from a single hybridization.</title>
        <authorList>
            <person name="Salazar A.N."/>
            <person name="Gorter de Vries A.R."/>
            <person name="van den Broek M."/>
            <person name="Brouwers N."/>
            <person name="de la Torre Cortes P."/>
            <person name="Kuijpers N.G.A."/>
            <person name="Daran J.G."/>
            <person name="Abeel T."/>
        </authorList>
    </citation>
    <scope>NUCLEOTIDE SEQUENCE [LARGE SCALE GENOMIC DNA]</scope>
    <source>
        <strain evidence="13 14">CBS 1483</strain>
    </source>
</reference>
<feature type="compositionally biased region" description="Low complexity" evidence="12">
    <location>
        <begin position="326"/>
        <end position="338"/>
    </location>
</feature>
<evidence type="ECO:0000256" key="2">
    <source>
        <dbReference type="ARBA" id="ARBA00008123"/>
    </source>
</evidence>
<evidence type="ECO:0000256" key="7">
    <source>
        <dbReference type="ARBA" id="ARBA00022884"/>
    </source>
</evidence>
<feature type="coiled-coil region" evidence="11">
    <location>
        <begin position="74"/>
        <end position="136"/>
    </location>
</feature>
<feature type="region of interest" description="Disordered" evidence="12">
    <location>
        <begin position="322"/>
        <end position="425"/>
    </location>
</feature>
<keyword evidence="7 11" id="KW-0694">RNA-binding</keyword>
<dbReference type="Proteomes" id="UP000501346">
    <property type="component" value="Chromosome ScII"/>
</dbReference>
<keyword evidence="4 11" id="KW-0813">Transport</keyword>
<protein>
    <recommendedName>
        <fullName evidence="3 11">SWI5-dependent HO expression protein 3</fullName>
    </recommendedName>
</protein>